<accession>A0A151JLF2</accession>
<evidence type="ECO:0000313" key="3">
    <source>
        <dbReference type="Proteomes" id="UP000078492"/>
    </source>
</evidence>
<name>A0A151JLF2_9HYME</name>
<organism evidence="2 3">
    <name type="scientific">Trachymyrmex cornetzi</name>
    <dbReference type="NCBI Taxonomy" id="471704"/>
    <lineage>
        <taxon>Eukaryota</taxon>
        <taxon>Metazoa</taxon>
        <taxon>Ecdysozoa</taxon>
        <taxon>Arthropoda</taxon>
        <taxon>Hexapoda</taxon>
        <taxon>Insecta</taxon>
        <taxon>Pterygota</taxon>
        <taxon>Neoptera</taxon>
        <taxon>Endopterygota</taxon>
        <taxon>Hymenoptera</taxon>
        <taxon>Apocrita</taxon>
        <taxon>Aculeata</taxon>
        <taxon>Formicoidea</taxon>
        <taxon>Formicidae</taxon>
        <taxon>Myrmicinae</taxon>
        <taxon>Trachymyrmex</taxon>
    </lineage>
</organism>
<feature type="compositionally biased region" description="Low complexity" evidence="1">
    <location>
        <begin position="61"/>
        <end position="74"/>
    </location>
</feature>
<keyword evidence="3" id="KW-1185">Reference proteome</keyword>
<proteinExistence type="predicted"/>
<reference evidence="2 3" key="1">
    <citation type="submission" date="2015-09" db="EMBL/GenBank/DDBJ databases">
        <title>Trachymyrmex cornetzi WGS genome.</title>
        <authorList>
            <person name="Nygaard S."/>
            <person name="Hu H."/>
            <person name="Boomsma J."/>
            <person name="Zhang G."/>
        </authorList>
    </citation>
    <scope>NUCLEOTIDE SEQUENCE [LARGE SCALE GENOMIC DNA]</scope>
    <source>
        <strain evidence="2">Tcor2-1</strain>
        <tissue evidence="2">Whole body</tissue>
    </source>
</reference>
<dbReference type="Proteomes" id="UP000078492">
    <property type="component" value="Unassembled WGS sequence"/>
</dbReference>
<gene>
    <name evidence="2" type="ORF">ALC57_03999</name>
</gene>
<evidence type="ECO:0000256" key="1">
    <source>
        <dbReference type="SAM" id="MobiDB-lite"/>
    </source>
</evidence>
<evidence type="ECO:0000313" key="2">
    <source>
        <dbReference type="EMBL" id="KYN26631.1"/>
    </source>
</evidence>
<dbReference type="EMBL" id="KQ979011">
    <property type="protein sequence ID" value="KYN26631.1"/>
    <property type="molecule type" value="Genomic_DNA"/>
</dbReference>
<dbReference type="AlphaFoldDB" id="A0A151JLF2"/>
<sequence length="80" mass="8850">MTVRFRKSLDGSRDKYTLGARVIDFKFVNCSRAQPLALTTPEIQHSPSLEKTFFSMATTTLRPTTTTPRLGTTPSEPSGT</sequence>
<protein>
    <submittedName>
        <fullName evidence="2">Uncharacterized protein</fullName>
    </submittedName>
</protein>
<feature type="region of interest" description="Disordered" evidence="1">
    <location>
        <begin position="61"/>
        <end position="80"/>
    </location>
</feature>